<dbReference type="Proteomes" id="UP001151760">
    <property type="component" value="Unassembled WGS sequence"/>
</dbReference>
<sequence length="241" mass="27246">MSSASSKKFKIGDDAVNVEAPSTGVPQEKEAHSTTKTLHPNSQEVLVPRRSATAEKVFILPQSTFPNEEEISEADTNVCLKYSSMRIRLSKMIKLLIYIRVVDWELLPYGVMAPIKSLHRLRQLSQDFNKSFVSGLVLHMFVDKKYPLSVNLIKRMLDHQLEICRGTVGVNTPWGMDEESSVTLTWMISGFAVMVFFDSLLKFMEFWRFNIVVAGSRYVVPTGRVKVPAGRYVVPTGKDNL</sequence>
<gene>
    <name evidence="2" type="ORF">Tco_0773855</name>
</gene>
<dbReference type="EMBL" id="BQNB010011488">
    <property type="protein sequence ID" value="GJS91219.1"/>
    <property type="molecule type" value="Genomic_DNA"/>
</dbReference>
<comment type="caution">
    <text evidence="2">The sequence shown here is derived from an EMBL/GenBank/DDBJ whole genome shotgun (WGS) entry which is preliminary data.</text>
</comment>
<keyword evidence="3" id="KW-1185">Reference proteome</keyword>
<evidence type="ECO:0000256" key="1">
    <source>
        <dbReference type="SAM" id="MobiDB-lite"/>
    </source>
</evidence>
<evidence type="ECO:0000313" key="2">
    <source>
        <dbReference type="EMBL" id="GJS91219.1"/>
    </source>
</evidence>
<evidence type="ECO:0000313" key="3">
    <source>
        <dbReference type="Proteomes" id="UP001151760"/>
    </source>
</evidence>
<name>A0ABQ4ZLU9_9ASTR</name>
<reference evidence="2" key="1">
    <citation type="journal article" date="2022" name="Int. J. Mol. Sci.">
        <title>Draft Genome of Tanacetum Coccineum: Genomic Comparison of Closely Related Tanacetum-Family Plants.</title>
        <authorList>
            <person name="Yamashiro T."/>
            <person name="Shiraishi A."/>
            <person name="Nakayama K."/>
            <person name="Satake H."/>
        </authorList>
    </citation>
    <scope>NUCLEOTIDE SEQUENCE</scope>
</reference>
<accession>A0ABQ4ZLU9</accession>
<reference evidence="2" key="2">
    <citation type="submission" date="2022-01" db="EMBL/GenBank/DDBJ databases">
        <authorList>
            <person name="Yamashiro T."/>
            <person name="Shiraishi A."/>
            <person name="Satake H."/>
            <person name="Nakayama K."/>
        </authorList>
    </citation>
    <scope>NUCLEOTIDE SEQUENCE</scope>
</reference>
<feature type="region of interest" description="Disordered" evidence="1">
    <location>
        <begin position="15"/>
        <end position="37"/>
    </location>
</feature>
<organism evidence="2 3">
    <name type="scientific">Tanacetum coccineum</name>
    <dbReference type="NCBI Taxonomy" id="301880"/>
    <lineage>
        <taxon>Eukaryota</taxon>
        <taxon>Viridiplantae</taxon>
        <taxon>Streptophyta</taxon>
        <taxon>Embryophyta</taxon>
        <taxon>Tracheophyta</taxon>
        <taxon>Spermatophyta</taxon>
        <taxon>Magnoliopsida</taxon>
        <taxon>eudicotyledons</taxon>
        <taxon>Gunneridae</taxon>
        <taxon>Pentapetalae</taxon>
        <taxon>asterids</taxon>
        <taxon>campanulids</taxon>
        <taxon>Asterales</taxon>
        <taxon>Asteraceae</taxon>
        <taxon>Asteroideae</taxon>
        <taxon>Anthemideae</taxon>
        <taxon>Anthemidinae</taxon>
        <taxon>Tanacetum</taxon>
    </lineage>
</organism>
<protein>
    <submittedName>
        <fullName evidence="2">Uncharacterized protein</fullName>
    </submittedName>
</protein>
<proteinExistence type="predicted"/>